<accession>A0A4R5D8J2</accession>
<dbReference type="EMBL" id="SMFL01000018">
    <property type="protein sequence ID" value="TDE09806.1"/>
    <property type="molecule type" value="Genomic_DNA"/>
</dbReference>
<dbReference type="AlphaFoldDB" id="A0A4R5D8J2"/>
<keyword evidence="1" id="KW-1133">Transmembrane helix</keyword>
<keyword evidence="1" id="KW-0472">Membrane</keyword>
<proteinExistence type="predicted"/>
<organism evidence="2 3">
    <name type="scientific">Dyadobacter psychrotolerans</name>
    <dbReference type="NCBI Taxonomy" id="2541721"/>
    <lineage>
        <taxon>Bacteria</taxon>
        <taxon>Pseudomonadati</taxon>
        <taxon>Bacteroidota</taxon>
        <taxon>Cytophagia</taxon>
        <taxon>Cytophagales</taxon>
        <taxon>Spirosomataceae</taxon>
        <taxon>Dyadobacter</taxon>
    </lineage>
</organism>
<dbReference type="OrthoDB" id="946311at2"/>
<protein>
    <submittedName>
        <fullName evidence="2">Uncharacterized protein</fullName>
    </submittedName>
</protein>
<dbReference type="RefSeq" id="WP_131962009.1">
    <property type="nucleotide sequence ID" value="NZ_SMFL01000018.1"/>
</dbReference>
<evidence type="ECO:0000313" key="2">
    <source>
        <dbReference type="EMBL" id="TDE09806.1"/>
    </source>
</evidence>
<evidence type="ECO:0000256" key="1">
    <source>
        <dbReference type="SAM" id="Phobius"/>
    </source>
</evidence>
<dbReference type="Proteomes" id="UP000294850">
    <property type="component" value="Unassembled WGS sequence"/>
</dbReference>
<keyword evidence="3" id="KW-1185">Reference proteome</keyword>
<sequence>MGHVSKDELKRIQGSYQLKYGEIIDPLTAMLLYEVEEIKRSDSAEKNEILESIHREINEMKKVYRPFTTSNFKVAFFYGVGKYTWAWLSVIVIGLGVILNHVRETTMTEYRTAKQVLERYPNIVTLEALIKTAKVVEKKQGIFLEVEPAKKTLLLGNTYVIDPERAMNKEASKILIPLSFK</sequence>
<gene>
    <name evidence="2" type="ORF">E0F88_29900</name>
</gene>
<name>A0A4R5D8J2_9BACT</name>
<feature type="transmembrane region" description="Helical" evidence="1">
    <location>
        <begin position="83"/>
        <end position="102"/>
    </location>
</feature>
<reference evidence="2 3" key="1">
    <citation type="submission" date="2019-03" db="EMBL/GenBank/DDBJ databases">
        <title>Dyadobacter AR-3-6 sp. nov., isolated from arctic soil.</title>
        <authorList>
            <person name="Chaudhary D.K."/>
        </authorList>
    </citation>
    <scope>NUCLEOTIDE SEQUENCE [LARGE SCALE GENOMIC DNA]</scope>
    <source>
        <strain evidence="2 3">AR-3-6</strain>
    </source>
</reference>
<evidence type="ECO:0000313" key="3">
    <source>
        <dbReference type="Proteomes" id="UP000294850"/>
    </source>
</evidence>
<keyword evidence="1" id="KW-0812">Transmembrane</keyword>
<comment type="caution">
    <text evidence="2">The sequence shown here is derived from an EMBL/GenBank/DDBJ whole genome shotgun (WGS) entry which is preliminary data.</text>
</comment>